<gene>
    <name evidence="1" type="ORF">AVDCRST_MAG68-330</name>
</gene>
<evidence type="ECO:0000313" key="1">
    <source>
        <dbReference type="EMBL" id="CAA9299941.1"/>
    </source>
</evidence>
<protein>
    <submittedName>
        <fullName evidence="1">Uncharacterized protein</fullName>
    </submittedName>
</protein>
<dbReference type="AlphaFoldDB" id="A0A6J4K9R2"/>
<dbReference type="EMBL" id="CADCTW010000022">
    <property type="protein sequence ID" value="CAA9299941.1"/>
    <property type="molecule type" value="Genomic_DNA"/>
</dbReference>
<proteinExistence type="predicted"/>
<accession>A0A6J4K9R2</accession>
<name>A0A6J4K9R2_9BACT</name>
<organism evidence="1">
    <name type="scientific">uncultured Gemmatimonadota bacterium</name>
    <dbReference type="NCBI Taxonomy" id="203437"/>
    <lineage>
        <taxon>Bacteria</taxon>
        <taxon>Pseudomonadati</taxon>
        <taxon>Gemmatimonadota</taxon>
        <taxon>environmental samples</taxon>
    </lineage>
</organism>
<sequence>MFGPWKKELEKRAKKGFRGDPIGTVAFYGPDNKYASKVVAAIVPGEDRGLTELRKWFANGLDVRVDPRVGREVTTFLRQHGARTIVVTRGIFGCPHEEEIDYPAGTACPHCPFWAERDRFTEV</sequence>
<reference evidence="1" key="1">
    <citation type="submission" date="2020-02" db="EMBL/GenBank/DDBJ databases">
        <authorList>
            <person name="Meier V. D."/>
        </authorList>
    </citation>
    <scope>NUCLEOTIDE SEQUENCE</scope>
    <source>
        <strain evidence="1">AVDCRST_MAG68</strain>
    </source>
</reference>